<evidence type="ECO:0000313" key="2">
    <source>
        <dbReference type="EMBL" id="TWI90377.1"/>
    </source>
</evidence>
<name>A0A562T9M2_9HYPH</name>
<accession>A0A562T9M2</accession>
<gene>
    <name evidence="2" type="ORF">JM93_01358</name>
</gene>
<comment type="caution">
    <text evidence="2">The sequence shown here is derived from an EMBL/GenBank/DDBJ whole genome shotgun (WGS) entry which is preliminary data.</text>
</comment>
<dbReference type="AlphaFoldDB" id="A0A562T9M2"/>
<organism evidence="2 3">
    <name type="scientific">Roseibium hamelinense</name>
    <dbReference type="NCBI Taxonomy" id="150831"/>
    <lineage>
        <taxon>Bacteria</taxon>
        <taxon>Pseudomonadati</taxon>
        <taxon>Pseudomonadota</taxon>
        <taxon>Alphaproteobacteria</taxon>
        <taxon>Hyphomicrobiales</taxon>
        <taxon>Stappiaceae</taxon>
        <taxon>Roseibium</taxon>
    </lineage>
</organism>
<dbReference type="Proteomes" id="UP000320593">
    <property type="component" value="Unassembled WGS sequence"/>
</dbReference>
<dbReference type="RefSeq" id="WP_208994976.1">
    <property type="nucleotide sequence ID" value="NZ_SMLY01000085.1"/>
</dbReference>
<dbReference type="EMBL" id="VLLF01000002">
    <property type="protein sequence ID" value="TWI90377.1"/>
    <property type="molecule type" value="Genomic_DNA"/>
</dbReference>
<keyword evidence="3" id="KW-1185">Reference proteome</keyword>
<sequence>MTASAAETQILPFSTERPSSPQEAEQFCNALMTTMEALLSVIERETELVRGGQLKEAGLLQPDKARLIHEYTRGMMCAKEHAVTLGNLAPNRTQALRRQHGEFQPVLRINLAVLATAREVAGSVVESVAKAVGTSRKPTTYGAAGNAPSREFAAQGIAVNRSL</sequence>
<proteinExistence type="predicted"/>
<protein>
    <recommendedName>
        <fullName evidence="4">Flagella synthesis protein FlgN</fullName>
    </recommendedName>
</protein>
<feature type="region of interest" description="Disordered" evidence="1">
    <location>
        <begin position="1"/>
        <end position="23"/>
    </location>
</feature>
<evidence type="ECO:0000313" key="3">
    <source>
        <dbReference type="Proteomes" id="UP000320593"/>
    </source>
</evidence>
<evidence type="ECO:0008006" key="4">
    <source>
        <dbReference type="Google" id="ProtNLM"/>
    </source>
</evidence>
<evidence type="ECO:0000256" key="1">
    <source>
        <dbReference type="SAM" id="MobiDB-lite"/>
    </source>
</evidence>
<reference evidence="2 3" key="1">
    <citation type="submission" date="2019-07" db="EMBL/GenBank/DDBJ databases">
        <title>Genomic Encyclopedia of Archaeal and Bacterial Type Strains, Phase II (KMG-II): from individual species to whole genera.</title>
        <authorList>
            <person name="Goeker M."/>
        </authorList>
    </citation>
    <scope>NUCLEOTIDE SEQUENCE [LARGE SCALE GENOMIC DNA]</scope>
    <source>
        <strain evidence="2 3">ATCC BAA-252</strain>
    </source>
</reference>